<dbReference type="GO" id="GO:0016887">
    <property type="term" value="F:ATP hydrolysis activity"/>
    <property type="evidence" value="ECO:0007669"/>
    <property type="project" value="InterPro"/>
</dbReference>
<evidence type="ECO:0000313" key="3">
    <source>
        <dbReference type="Proteomes" id="UP001218218"/>
    </source>
</evidence>
<reference evidence="2" key="1">
    <citation type="submission" date="2023-03" db="EMBL/GenBank/DDBJ databases">
        <title>Massive genome expansion in bonnet fungi (Mycena s.s.) driven by repeated elements and novel gene families across ecological guilds.</title>
        <authorList>
            <consortium name="Lawrence Berkeley National Laboratory"/>
            <person name="Harder C.B."/>
            <person name="Miyauchi S."/>
            <person name="Viragh M."/>
            <person name="Kuo A."/>
            <person name="Thoen E."/>
            <person name="Andreopoulos B."/>
            <person name="Lu D."/>
            <person name="Skrede I."/>
            <person name="Drula E."/>
            <person name="Henrissat B."/>
            <person name="Morin E."/>
            <person name="Kohler A."/>
            <person name="Barry K."/>
            <person name="LaButti K."/>
            <person name="Morin E."/>
            <person name="Salamov A."/>
            <person name="Lipzen A."/>
            <person name="Mereny Z."/>
            <person name="Hegedus B."/>
            <person name="Baldrian P."/>
            <person name="Stursova M."/>
            <person name="Weitz H."/>
            <person name="Taylor A."/>
            <person name="Grigoriev I.V."/>
            <person name="Nagy L.G."/>
            <person name="Martin F."/>
            <person name="Kauserud H."/>
        </authorList>
    </citation>
    <scope>NUCLEOTIDE SEQUENCE</scope>
    <source>
        <strain evidence="2">CBHHK002</strain>
    </source>
</reference>
<gene>
    <name evidence="2" type="ORF">DFH08DRAFT_842610</name>
</gene>
<dbReference type="InterPro" id="IPR027417">
    <property type="entry name" value="P-loop_NTPase"/>
</dbReference>
<keyword evidence="3" id="KW-1185">Reference proteome</keyword>
<dbReference type="AlphaFoldDB" id="A0AAD7AJT8"/>
<dbReference type="InterPro" id="IPR052922">
    <property type="entry name" value="Cytidylate_Kinase-2"/>
</dbReference>
<accession>A0AAD7AJT8</accession>
<proteinExistence type="predicted"/>
<dbReference type="PANTHER" id="PTHR37816">
    <property type="entry name" value="YALI0E33011P"/>
    <property type="match status" value="1"/>
</dbReference>
<dbReference type="Gene3D" id="3.40.50.300">
    <property type="entry name" value="P-loop containing nucleotide triphosphate hydrolases"/>
    <property type="match status" value="1"/>
</dbReference>
<sequence>MVHPPLIGDAQGRYRIHLVGNSGTGKTTIGKELACMLNVPFISLDTLYFTPGWGHISTSEFRAKLKAALEDAPNDWVVDGNYGNRLGNILQSRSTDMIWLDPPLLLYFPRIFVRTVLGLLGLRPPCSPGCPERFVQTFFSRESILWWCLTHHFHVRRREGARMQLLGIGDTTQVSGRKMRRIGGWGGEVREWLEEVRIMLQQK</sequence>
<name>A0AAD7AJT8_9AGAR</name>
<dbReference type="Proteomes" id="UP001218218">
    <property type="component" value="Unassembled WGS sequence"/>
</dbReference>
<evidence type="ECO:0000259" key="1">
    <source>
        <dbReference type="Pfam" id="PF00004"/>
    </source>
</evidence>
<dbReference type="GO" id="GO:0005524">
    <property type="term" value="F:ATP binding"/>
    <property type="evidence" value="ECO:0007669"/>
    <property type="project" value="InterPro"/>
</dbReference>
<dbReference type="PANTHER" id="PTHR37816:SF1">
    <property type="entry name" value="TOXIN"/>
    <property type="match status" value="1"/>
</dbReference>
<comment type="caution">
    <text evidence="2">The sequence shown here is derived from an EMBL/GenBank/DDBJ whole genome shotgun (WGS) entry which is preliminary data.</text>
</comment>
<dbReference type="EMBL" id="JARIHO010000005">
    <property type="protein sequence ID" value="KAJ7360947.1"/>
    <property type="molecule type" value="Genomic_DNA"/>
</dbReference>
<protein>
    <recommendedName>
        <fullName evidence="1">ATPase AAA-type core domain-containing protein</fullName>
    </recommendedName>
</protein>
<dbReference type="InterPro" id="IPR003959">
    <property type="entry name" value="ATPase_AAA_core"/>
</dbReference>
<dbReference type="Pfam" id="PF00004">
    <property type="entry name" value="AAA"/>
    <property type="match status" value="1"/>
</dbReference>
<feature type="domain" description="ATPase AAA-type core" evidence="1">
    <location>
        <begin position="17"/>
        <end position="72"/>
    </location>
</feature>
<evidence type="ECO:0000313" key="2">
    <source>
        <dbReference type="EMBL" id="KAJ7360947.1"/>
    </source>
</evidence>
<dbReference type="SUPFAM" id="SSF52540">
    <property type="entry name" value="P-loop containing nucleoside triphosphate hydrolases"/>
    <property type="match status" value="1"/>
</dbReference>
<organism evidence="2 3">
    <name type="scientific">Mycena albidolilacea</name>
    <dbReference type="NCBI Taxonomy" id="1033008"/>
    <lineage>
        <taxon>Eukaryota</taxon>
        <taxon>Fungi</taxon>
        <taxon>Dikarya</taxon>
        <taxon>Basidiomycota</taxon>
        <taxon>Agaricomycotina</taxon>
        <taxon>Agaricomycetes</taxon>
        <taxon>Agaricomycetidae</taxon>
        <taxon>Agaricales</taxon>
        <taxon>Marasmiineae</taxon>
        <taxon>Mycenaceae</taxon>
        <taxon>Mycena</taxon>
    </lineage>
</organism>